<dbReference type="AlphaFoldDB" id="A0AAP0J296"/>
<evidence type="ECO:0000313" key="1">
    <source>
        <dbReference type="EMBL" id="KAK9125735.1"/>
    </source>
</evidence>
<organism evidence="1 2">
    <name type="scientific">Stephania cephalantha</name>
    <dbReference type="NCBI Taxonomy" id="152367"/>
    <lineage>
        <taxon>Eukaryota</taxon>
        <taxon>Viridiplantae</taxon>
        <taxon>Streptophyta</taxon>
        <taxon>Embryophyta</taxon>
        <taxon>Tracheophyta</taxon>
        <taxon>Spermatophyta</taxon>
        <taxon>Magnoliopsida</taxon>
        <taxon>Ranunculales</taxon>
        <taxon>Menispermaceae</taxon>
        <taxon>Menispermoideae</taxon>
        <taxon>Cissampelideae</taxon>
        <taxon>Stephania</taxon>
    </lineage>
</organism>
<protein>
    <submittedName>
        <fullName evidence="1">Uncharacterized protein</fullName>
    </submittedName>
</protein>
<dbReference type="Proteomes" id="UP001419268">
    <property type="component" value="Unassembled WGS sequence"/>
</dbReference>
<proteinExistence type="predicted"/>
<evidence type="ECO:0000313" key="2">
    <source>
        <dbReference type="Proteomes" id="UP001419268"/>
    </source>
</evidence>
<dbReference type="EMBL" id="JBBNAG010000006">
    <property type="protein sequence ID" value="KAK9125735.1"/>
    <property type="molecule type" value="Genomic_DNA"/>
</dbReference>
<gene>
    <name evidence="1" type="ORF">Scep_014581</name>
</gene>
<reference evidence="1 2" key="1">
    <citation type="submission" date="2024-01" db="EMBL/GenBank/DDBJ databases">
        <title>Genome assemblies of Stephania.</title>
        <authorList>
            <person name="Yang L."/>
        </authorList>
    </citation>
    <scope>NUCLEOTIDE SEQUENCE [LARGE SCALE GENOMIC DNA]</scope>
    <source>
        <strain evidence="1">JXDWG</strain>
        <tissue evidence="1">Leaf</tissue>
    </source>
</reference>
<accession>A0AAP0J296</accession>
<keyword evidence="2" id="KW-1185">Reference proteome</keyword>
<comment type="caution">
    <text evidence="1">The sequence shown here is derived from an EMBL/GenBank/DDBJ whole genome shotgun (WGS) entry which is preliminary data.</text>
</comment>
<sequence>MVKPFEFINLWDESNEGFIDRVIHSPMSKARFIHAAERATNNVPVFLREEG</sequence>
<name>A0AAP0J296_9MAGN</name>